<feature type="transmembrane region" description="Helical" evidence="11">
    <location>
        <begin position="20"/>
        <end position="38"/>
    </location>
</feature>
<keyword evidence="4" id="KW-0488">Methylation</keyword>
<keyword evidence="8 11" id="KW-0472">Membrane</keyword>
<evidence type="ECO:0000313" key="13">
    <source>
        <dbReference type="EMBL" id="CUV13163.1"/>
    </source>
</evidence>
<organism evidence="13">
    <name type="scientific">Ralstonia solanacearum</name>
    <name type="common">Pseudomonas solanacearum</name>
    <dbReference type="NCBI Taxonomy" id="305"/>
    <lineage>
        <taxon>Bacteria</taxon>
        <taxon>Pseudomonadati</taxon>
        <taxon>Pseudomonadota</taxon>
        <taxon>Betaproteobacteria</taxon>
        <taxon>Burkholderiales</taxon>
        <taxon>Burkholderiaceae</taxon>
        <taxon>Ralstonia</taxon>
        <taxon>Ralstonia solanacearum species complex</taxon>
    </lineage>
</organism>
<evidence type="ECO:0000256" key="8">
    <source>
        <dbReference type="ARBA" id="ARBA00023136"/>
    </source>
</evidence>
<dbReference type="EMBL" id="LN899819">
    <property type="protein sequence ID" value="CUV13163.1"/>
    <property type="molecule type" value="Genomic_DNA"/>
</dbReference>
<reference evidence="13" key="1">
    <citation type="submission" date="2015-10" db="EMBL/GenBank/DDBJ databases">
        <authorList>
            <person name="Gilbert D.G."/>
        </authorList>
    </citation>
    <scope>NUCLEOTIDE SEQUENCE</scope>
    <source>
        <strain evidence="13">Phyl III-seqv23</strain>
    </source>
</reference>
<dbReference type="Gene3D" id="3.55.40.10">
    <property type="entry name" value="minor pseudopilin epsh domain"/>
    <property type="match status" value="1"/>
</dbReference>
<evidence type="ECO:0000256" key="6">
    <source>
        <dbReference type="ARBA" id="ARBA00022692"/>
    </source>
</evidence>
<proteinExistence type="inferred from homology"/>
<dbReference type="InterPro" id="IPR045584">
    <property type="entry name" value="Pilin-like"/>
</dbReference>
<evidence type="ECO:0000256" key="10">
    <source>
        <dbReference type="ARBA" id="ARBA00030775"/>
    </source>
</evidence>
<dbReference type="SUPFAM" id="SSF54523">
    <property type="entry name" value="Pili subunits"/>
    <property type="match status" value="1"/>
</dbReference>
<evidence type="ECO:0000256" key="9">
    <source>
        <dbReference type="ARBA" id="ARBA00025772"/>
    </source>
</evidence>
<evidence type="ECO:0000256" key="5">
    <source>
        <dbReference type="ARBA" id="ARBA00022519"/>
    </source>
</evidence>
<comment type="subcellular location">
    <subcellularLocation>
        <location evidence="1">Cell inner membrane</location>
        <topology evidence="1">Single-pass membrane protein</topology>
    </subcellularLocation>
</comment>
<dbReference type="InterPro" id="IPR022346">
    <property type="entry name" value="T2SS_GspH"/>
</dbReference>
<comment type="similarity">
    <text evidence="9">Belongs to the GSP H family.</text>
</comment>
<dbReference type="GO" id="GO:0015628">
    <property type="term" value="P:protein secretion by the type II secretion system"/>
    <property type="evidence" value="ECO:0007669"/>
    <property type="project" value="InterPro"/>
</dbReference>
<dbReference type="AlphaFoldDB" id="A0A0S4TSX4"/>
<gene>
    <name evidence="13" type="primary">fimT</name>
    <name evidence="13" type="ORF">RUN39_v1_530007</name>
</gene>
<evidence type="ECO:0000256" key="4">
    <source>
        <dbReference type="ARBA" id="ARBA00022481"/>
    </source>
</evidence>
<dbReference type="Pfam" id="PF12019">
    <property type="entry name" value="GspH"/>
    <property type="match status" value="1"/>
</dbReference>
<keyword evidence="3" id="KW-1003">Cell membrane</keyword>
<evidence type="ECO:0000256" key="2">
    <source>
        <dbReference type="ARBA" id="ARBA00021549"/>
    </source>
</evidence>
<keyword evidence="5" id="KW-0997">Cell inner membrane</keyword>
<evidence type="ECO:0000256" key="11">
    <source>
        <dbReference type="SAM" id="Phobius"/>
    </source>
</evidence>
<protein>
    <recommendedName>
        <fullName evidence="2">Type II secretion system protein H</fullName>
    </recommendedName>
    <alternativeName>
        <fullName evidence="10">General secretion pathway protein H</fullName>
    </alternativeName>
</protein>
<evidence type="ECO:0000256" key="7">
    <source>
        <dbReference type="ARBA" id="ARBA00022989"/>
    </source>
</evidence>
<dbReference type="GO" id="GO:0015627">
    <property type="term" value="C:type II protein secretion system complex"/>
    <property type="evidence" value="ECO:0007669"/>
    <property type="project" value="InterPro"/>
</dbReference>
<evidence type="ECO:0000259" key="12">
    <source>
        <dbReference type="Pfam" id="PF12019"/>
    </source>
</evidence>
<dbReference type="GO" id="GO:0005886">
    <property type="term" value="C:plasma membrane"/>
    <property type="evidence" value="ECO:0007669"/>
    <property type="project" value="UniProtKB-SubCell"/>
</dbReference>
<evidence type="ECO:0000256" key="1">
    <source>
        <dbReference type="ARBA" id="ARBA00004377"/>
    </source>
</evidence>
<accession>A0A0S4TSX4</accession>
<evidence type="ECO:0000256" key="3">
    <source>
        <dbReference type="ARBA" id="ARBA00022475"/>
    </source>
</evidence>
<name>A0A0S4TSX4_RALSL</name>
<keyword evidence="6 11" id="KW-0812">Transmembrane</keyword>
<feature type="domain" description="General secretion pathway GspH" evidence="12">
    <location>
        <begin position="54"/>
        <end position="175"/>
    </location>
</feature>
<sequence>MGPRILLAMTHVARQVGVTLAELTMVLAILAILVVFAMPAGLDRWRRETVIVLADRFASAASLARATARNRRIWVHLGPREAASGWSSGWALYTTAMPRTWAARTAPDTDDVLIAVSPPVVPAVDFAFISSQKGVDTISYAPVGYSRTSNGAPLSGTLTIASGAHVRRVRINLAGRVRVCNPATDRSCGTGDDS</sequence>
<keyword evidence="7 11" id="KW-1133">Transmembrane helix</keyword>